<dbReference type="EMBL" id="NEDP02002733">
    <property type="protein sequence ID" value="OWF50234.1"/>
    <property type="molecule type" value="Genomic_DNA"/>
</dbReference>
<dbReference type="SUPFAM" id="SSF47473">
    <property type="entry name" value="EF-hand"/>
    <property type="match status" value="1"/>
</dbReference>
<dbReference type="PROSITE" id="PS50222">
    <property type="entry name" value="EF_HAND_2"/>
    <property type="match status" value="1"/>
</dbReference>
<dbReference type="InterPro" id="IPR057461">
    <property type="entry name" value="CAYP2_PH"/>
</dbReference>
<keyword evidence="2" id="KW-0677">Repeat</keyword>
<protein>
    <submittedName>
        <fullName evidence="6">Calcyphosin-2</fullName>
    </submittedName>
</protein>
<feature type="region of interest" description="Disordered" evidence="4">
    <location>
        <begin position="338"/>
        <end position="371"/>
    </location>
</feature>
<evidence type="ECO:0000256" key="2">
    <source>
        <dbReference type="ARBA" id="ARBA00022737"/>
    </source>
</evidence>
<keyword evidence="7" id="KW-1185">Reference proteome</keyword>
<gene>
    <name evidence="6" type="ORF">KP79_PYT06763</name>
</gene>
<dbReference type="STRING" id="6573.A0A210QNC4"/>
<dbReference type="Gene3D" id="1.10.238.10">
    <property type="entry name" value="EF-hand"/>
    <property type="match status" value="2"/>
</dbReference>
<dbReference type="PANTHER" id="PTHR34524">
    <property type="entry name" value="CALCYPHOSIN"/>
    <property type="match status" value="1"/>
</dbReference>
<dbReference type="InterPro" id="IPR011992">
    <property type="entry name" value="EF-hand-dom_pair"/>
</dbReference>
<evidence type="ECO:0000256" key="1">
    <source>
        <dbReference type="ARBA" id="ARBA00022723"/>
    </source>
</evidence>
<feature type="domain" description="EF-hand" evidence="5">
    <location>
        <begin position="613"/>
        <end position="648"/>
    </location>
</feature>
<proteinExistence type="predicted"/>
<keyword evidence="1" id="KW-0479">Metal-binding</keyword>
<feature type="compositionally biased region" description="Polar residues" evidence="4">
    <location>
        <begin position="1"/>
        <end position="18"/>
    </location>
</feature>
<reference evidence="6 7" key="1">
    <citation type="journal article" date="2017" name="Nat. Ecol. Evol.">
        <title>Scallop genome provides insights into evolution of bilaterian karyotype and development.</title>
        <authorList>
            <person name="Wang S."/>
            <person name="Zhang J."/>
            <person name="Jiao W."/>
            <person name="Li J."/>
            <person name="Xun X."/>
            <person name="Sun Y."/>
            <person name="Guo X."/>
            <person name="Huan P."/>
            <person name="Dong B."/>
            <person name="Zhang L."/>
            <person name="Hu X."/>
            <person name="Sun X."/>
            <person name="Wang J."/>
            <person name="Zhao C."/>
            <person name="Wang Y."/>
            <person name="Wang D."/>
            <person name="Huang X."/>
            <person name="Wang R."/>
            <person name="Lv J."/>
            <person name="Li Y."/>
            <person name="Zhang Z."/>
            <person name="Liu B."/>
            <person name="Lu W."/>
            <person name="Hui Y."/>
            <person name="Liang J."/>
            <person name="Zhou Z."/>
            <person name="Hou R."/>
            <person name="Li X."/>
            <person name="Liu Y."/>
            <person name="Li H."/>
            <person name="Ning X."/>
            <person name="Lin Y."/>
            <person name="Zhao L."/>
            <person name="Xing Q."/>
            <person name="Dou J."/>
            <person name="Li Y."/>
            <person name="Mao J."/>
            <person name="Guo H."/>
            <person name="Dou H."/>
            <person name="Li T."/>
            <person name="Mu C."/>
            <person name="Jiang W."/>
            <person name="Fu Q."/>
            <person name="Fu X."/>
            <person name="Miao Y."/>
            <person name="Liu J."/>
            <person name="Yu Q."/>
            <person name="Li R."/>
            <person name="Liao H."/>
            <person name="Li X."/>
            <person name="Kong Y."/>
            <person name="Jiang Z."/>
            <person name="Chourrout D."/>
            <person name="Li R."/>
            <person name="Bao Z."/>
        </authorList>
    </citation>
    <scope>NUCLEOTIDE SEQUENCE [LARGE SCALE GENOMIC DNA]</scope>
    <source>
        <strain evidence="6 7">PY_sf001</strain>
    </source>
</reference>
<dbReference type="Proteomes" id="UP000242188">
    <property type="component" value="Unassembled WGS sequence"/>
</dbReference>
<organism evidence="6 7">
    <name type="scientific">Mizuhopecten yessoensis</name>
    <name type="common">Japanese scallop</name>
    <name type="synonym">Patinopecten yessoensis</name>
    <dbReference type="NCBI Taxonomy" id="6573"/>
    <lineage>
        <taxon>Eukaryota</taxon>
        <taxon>Metazoa</taxon>
        <taxon>Spiralia</taxon>
        <taxon>Lophotrochozoa</taxon>
        <taxon>Mollusca</taxon>
        <taxon>Bivalvia</taxon>
        <taxon>Autobranchia</taxon>
        <taxon>Pteriomorphia</taxon>
        <taxon>Pectinida</taxon>
        <taxon>Pectinoidea</taxon>
        <taxon>Pectinidae</taxon>
        <taxon>Mizuhopecten</taxon>
    </lineage>
</organism>
<feature type="region of interest" description="Disordered" evidence="4">
    <location>
        <begin position="1"/>
        <end position="224"/>
    </location>
</feature>
<evidence type="ECO:0000256" key="3">
    <source>
        <dbReference type="ARBA" id="ARBA00022837"/>
    </source>
</evidence>
<dbReference type="InterPro" id="IPR002048">
    <property type="entry name" value="EF_hand_dom"/>
</dbReference>
<evidence type="ECO:0000259" key="5">
    <source>
        <dbReference type="PROSITE" id="PS50222"/>
    </source>
</evidence>
<dbReference type="GO" id="GO:0005509">
    <property type="term" value="F:calcium ion binding"/>
    <property type="evidence" value="ECO:0007669"/>
    <property type="project" value="InterPro"/>
</dbReference>
<dbReference type="InterPro" id="IPR051581">
    <property type="entry name" value="Ca-bind"/>
</dbReference>
<accession>A0A210QNC4</accession>
<evidence type="ECO:0000313" key="6">
    <source>
        <dbReference type="EMBL" id="OWF50234.1"/>
    </source>
</evidence>
<sequence>MNSILGGSPSPFTHQRNIPGSARRPSSGRPGTSRNPITGEEYDYRPPSRQVSRPEPPSKQVSRPEPPPSKQVSRPEPSSRQISRPEPPSRQVSRPESRPQGVPALNLNCFTRDAEVTRPIQVDDYLDSPGSARTAVSWGTPCGTDRSQRQSARGSAPYQYDSWGRGEPVSRGRGSGRSSRPQDVPELQLEEDIQPRSKVKTPKTPKEPSAWDKVPLPDELPPPSAKHKEMYKQYENEMKHSYRTKGQVTNADVDREVAVMKHTRPVTYGDVRDEVDREDIGDSADEDDVIDYQWANKKSYSTKQILKKMDAEEMLEYNKKQKLIETVMVDQLSRAVISDPDQNTRSSSRMADSRRARGSNRSLHDSKVRTNGTATENLLSKRIRFGARVVTRNGHDAMRELTGFFFSTDNTLTIYEFRQFGKSAKALPFIVRGKYCHVQGPRKGELYSLADIVQGMTLIIPSEGQHSLPDTLKKQELIYFTLTDVEEEEKQTVLLSDVRPSARMNAYAKLHIQNKQEYQDRVFLSNLQAEVRKKLKKRGVRTMTGLGRHYRRADTKGTGVLYKYELEEGIIKFHIDLTPDQLDGVFEILDPEERGELDYTVYVHGVIGTMNEYRKTLVRKAFRKVDASKRGRITLNEIKKFFNSSFRPHLNPAISGDSSVSALHAFIDAVQESKRQEEVTFEEFEDYYEGLSIAVDSDDDFANILRNTWKPDKSDNLSLAKLLEVTEIYSER</sequence>
<comment type="caution">
    <text evidence="6">The sequence shown here is derived from an EMBL/GenBank/DDBJ whole genome shotgun (WGS) entry which is preliminary data.</text>
</comment>
<feature type="compositionally biased region" description="Low complexity" evidence="4">
    <location>
        <begin position="165"/>
        <end position="179"/>
    </location>
</feature>
<dbReference type="PANTHER" id="PTHR34524:SF15">
    <property type="entry name" value="EF-HAND DOMAIN-CONTAINING PROTEIN"/>
    <property type="match status" value="1"/>
</dbReference>
<feature type="compositionally biased region" description="Polar residues" evidence="4">
    <location>
        <begin position="70"/>
        <end position="82"/>
    </location>
</feature>
<dbReference type="OrthoDB" id="6280085at2759"/>
<name>A0A210QNC4_MIZYE</name>
<dbReference type="AlphaFoldDB" id="A0A210QNC4"/>
<keyword evidence="3" id="KW-0106">Calcium</keyword>
<evidence type="ECO:0000256" key="4">
    <source>
        <dbReference type="SAM" id="MobiDB-lite"/>
    </source>
</evidence>
<feature type="compositionally biased region" description="Low complexity" evidence="4">
    <location>
        <begin position="19"/>
        <end position="36"/>
    </location>
</feature>
<dbReference type="Pfam" id="PF25348">
    <property type="entry name" value="PH_CAYP2"/>
    <property type="match status" value="1"/>
</dbReference>
<evidence type="ECO:0000313" key="7">
    <source>
        <dbReference type="Proteomes" id="UP000242188"/>
    </source>
</evidence>